<dbReference type="GO" id="GO:0005524">
    <property type="term" value="F:ATP binding"/>
    <property type="evidence" value="ECO:0007669"/>
    <property type="project" value="UniProtKB-KW"/>
</dbReference>
<evidence type="ECO:0000256" key="5">
    <source>
        <dbReference type="ARBA" id="ARBA00022701"/>
    </source>
</evidence>
<dbReference type="EMBL" id="CCYD01000109">
    <property type="protein sequence ID" value="CEG35852.1"/>
    <property type="molecule type" value="Genomic_DNA"/>
</dbReference>
<evidence type="ECO:0000256" key="2">
    <source>
        <dbReference type="ARBA" id="ARBA00006831"/>
    </source>
</evidence>
<comment type="subunit">
    <text evidence="11">Homodimer. The cytoplasmic dynein 1 complex consists of two catalytic heavy chains (HCs) and a number of non-catalytic subunits presented by intermediate chains (ICs).</text>
</comment>
<dbReference type="GO" id="GO:0007018">
    <property type="term" value="P:microtubule-based movement"/>
    <property type="evidence" value="ECO:0007669"/>
    <property type="project" value="InterPro"/>
</dbReference>
<dbReference type="InterPro" id="IPR008467">
    <property type="entry name" value="Dynein1_light_intermed_chain"/>
</dbReference>
<evidence type="ECO:0000256" key="9">
    <source>
        <dbReference type="ARBA" id="ARBA00023175"/>
    </source>
</evidence>
<keyword evidence="13" id="KW-1185">Reference proteome</keyword>
<dbReference type="STRING" id="4781.A0A0P1A5N8"/>
<evidence type="ECO:0000256" key="6">
    <source>
        <dbReference type="ARBA" id="ARBA00022741"/>
    </source>
</evidence>
<dbReference type="GO" id="GO:0005868">
    <property type="term" value="C:cytoplasmic dynein complex"/>
    <property type="evidence" value="ECO:0007669"/>
    <property type="project" value="UniProtKB-UniRule"/>
</dbReference>
<evidence type="ECO:0000256" key="7">
    <source>
        <dbReference type="ARBA" id="ARBA00022840"/>
    </source>
</evidence>
<keyword evidence="7 11" id="KW-0067">ATP-binding</keyword>
<comment type="similarity">
    <text evidence="2 11">Belongs to the dynein light intermediate chain family.</text>
</comment>
<dbReference type="PANTHER" id="PTHR12688:SF0">
    <property type="entry name" value="DYNEIN LIGHT INTERMEDIATE CHAIN"/>
    <property type="match status" value="1"/>
</dbReference>
<dbReference type="GO" id="GO:0000226">
    <property type="term" value="P:microtubule cytoskeleton organization"/>
    <property type="evidence" value="ECO:0007669"/>
    <property type="project" value="TreeGrafter"/>
</dbReference>
<evidence type="ECO:0000256" key="4">
    <source>
        <dbReference type="ARBA" id="ARBA00022490"/>
    </source>
</evidence>
<dbReference type="OMA" id="KWIRILQ"/>
<dbReference type="OrthoDB" id="27603at2759"/>
<accession>A0A0P1A5N8</accession>
<dbReference type="Proteomes" id="UP000054928">
    <property type="component" value="Unassembled WGS sequence"/>
</dbReference>
<dbReference type="GO" id="GO:0045504">
    <property type="term" value="F:dynein heavy chain binding"/>
    <property type="evidence" value="ECO:0007669"/>
    <property type="project" value="TreeGrafter"/>
</dbReference>
<dbReference type="InterPro" id="IPR027417">
    <property type="entry name" value="P-loop_NTPase"/>
</dbReference>
<proteinExistence type="inferred from homology"/>
<keyword evidence="6 11" id="KW-0547">Nucleotide-binding</keyword>
<keyword evidence="5 11" id="KW-0493">Microtubule</keyword>
<protein>
    <recommendedName>
        <fullName evidence="11">Dynein light intermediate chain</fullName>
    </recommendedName>
</protein>
<dbReference type="Pfam" id="PF05783">
    <property type="entry name" value="DLIC"/>
    <property type="match status" value="1"/>
</dbReference>
<evidence type="ECO:0000313" key="12">
    <source>
        <dbReference type="EMBL" id="CEG35852.1"/>
    </source>
</evidence>
<keyword evidence="4 11" id="KW-0963">Cytoplasm</keyword>
<sequence length="291" mass="32301">MAAGENLWQKILRDCSVRSKLPVVNLLVVGDAESGKSALLSRLNEANLLSSDATDDAQTVDKVLAFKTLNVLDPRAKDSGDETSEDLIAQISSWSLNDLSLKDLIKIAVKPQTLHTTVVVIVLDLTRPWTIKNSLEQWLSALEGQLLEQINLLTPETRNELYTAIKQHILTYEDPSVDHSVPTPMDVSTSDFMEEGVLSKNLGVPLVFVVAKADLRPDISVKVDYIEYTLRHFAIRYGASLIFTSAKTGSNVDTLRKYVLHRAFPSQFKLTESPHLLAVLYTLGAGDRWDN</sequence>
<evidence type="ECO:0000256" key="1">
    <source>
        <dbReference type="ARBA" id="ARBA00004245"/>
    </source>
</evidence>
<dbReference type="AlphaFoldDB" id="A0A0P1A5N8"/>
<evidence type="ECO:0000256" key="8">
    <source>
        <dbReference type="ARBA" id="ARBA00023017"/>
    </source>
</evidence>
<evidence type="ECO:0000256" key="10">
    <source>
        <dbReference type="ARBA" id="ARBA00023212"/>
    </source>
</evidence>
<keyword evidence="10 11" id="KW-0206">Cytoskeleton</keyword>
<dbReference type="Gene3D" id="3.40.50.300">
    <property type="entry name" value="P-loop containing nucleotide triphosphate hydrolases"/>
    <property type="match status" value="1"/>
</dbReference>
<comment type="subcellular location">
    <subcellularLocation>
        <location evidence="1 11">Cytoplasm</location>
        <location evidence="1 11">Cytoskeleton</location>
    </subcellularLocation>
</comment>
<evidence type="ECO:0000313" key="13">
    <source>
        <dbReference type="Proteomes" id="UP000054928"/>
    </source>
</evidence>
<comment type="function">
    <text evidence="11">Acts as one of several non-catalytic accessory components of the cytoplasmic dynein 1 complex that are thought to be involved in linking dynein to cargos and to adapter proteins that regulate dynein function. Cytoplasmic dynein 1 acts as a motor for the intracellular retrograde motility of vesicles and organelles along microtubules. May play a role in binding dynein to membranous organelles or chromosomes.</text>
</comment>
<dbReference type="GO" id="GO:0005813">
    <property type="term" value="C:centrosome"/>
    <property type="evidence" value="ECO:0007669"/>
    <property type="project" value="TreeGrafter"/>
</dbReference>
<dbReference type="RefSeq" id="XP_024572221.1">
    <property type="nucleotide sequence ID" value="XM_024728780.1"/>
</dbReference>
<dbReference type="InterPro" id="IPR022780">
    <property type="entry name" value="Dynein_light_int_chain"/>
</dbReference>
<reference evidence="13" key="1">
    <citation type="submission" date="2014-09" db="EMBL/GenBank/DDBJ databases">
        <authorList>
            <person name="Sharma Rahul"/>
            <person name="Thines Marco"/>
        </authorList>
    </citation>
    <scope>NUCLEOTIDE SEQUENCE [LARGE SCALE GENOMIC DNA]</scope>
</reference>
<evidence type="ECO:0000256" key="11">
    <source>
        <dbReference type="RuleBase" id="RU366047"/>
    </source>
</evidence>
<dbReference type="GO" id="GO:0005874">
    <property type="term" value="C:microtubule"/>
    <property type="evidence" value="ECO:0007669"/>
    <property type="project" value="UniProtKB-KW"/>
</dbReference>
<dbReference type="SUPFAM" id="SSF52540">
    <property type="entry name" value="P-loop containing nucleoside triphosphate hydrolases"/>
    <property type="match status" value="1"/>
</dbReference>
<keyword evidence="9 11" id="KW-0505">Motor protein</keyword>
<dbReference type="PANTHER" id="PTHR12688">
    <property type="entry name" value="DYNEIN LIGHT INTERMEDIATE CHAIN"/>
    <property type="match status" value="1"/>
</dbReference>
<keyword evidence="8 11" id="KW-0243">Dynein</keyword>
<organism evidence="12 13">
    <name type="scientific">Plasmopara halstedii</name>
    <name type="common">Downy mildew of sunflower</name>
    <dbReference type="NCBI Taxonomy" id="4781"/>
    <lineage>
        <taxon>Eukaryota</taxon>
        <taxon>Sar</taxon>
        <taxon>Stramenopiles</taxon>
        <taxon>Oomycota</taxon>
        <taxon>Peronosporomycetes</taxon>
        <taxon>Peronosporales</taxon>
        <taxon>Peronosporaceae</taxon>
        <taxon>Plasmopara</taxon>
    </lineage>
</organism>
<name>A0A0P1A5N8_PLAHL</name>
<dbReference type="GeneID" id="36395236"/>
<keyword evidence="3 11" id="KW-0813">Transport</keyword>
<evidence type="ECO:0000256" key="3">
    <source>
        <dbReference type="ARBA" id="ARBA00022448"/>
    </source>
</evidence>